<evidence type="ECO:0000313" key="4">
    <source>
        <dbReference type="Proteomes" id="UP000031512"/>
    </source>
</evidence>
<keyword evidence="4" id="KW-1185">Reference proteome</keyword>
<dbReference type="GeneID" id="15807315"/>
<reference evidence="3 4" key="1">
    <citation type="journal article" date="2012" name="BMC Genomics">
        <title>Comparative genomic analysis and phylogenetic position of Theileria equi.</title>
        <authorList>
            <person name="Kappmeyer L.S."/>
            <person name="Thiagarajan M."/>
            <person name="Herndon D.R."/>
            <person name="Ramsay J.D."/>
            <person name="Caler E."/>
            <person name="Djikeng A."/>
            <person name="Gillespie J.J."/>
            <person name="Lau A.O."/>
            <person name="Roalson E.H."/>
            <person name="Silva J.C."/>
            <person name="Silva M.G."/>
            <person name="Suarez C.E."/>
            <person name="Ueti M.W."/>
            <person name="Nene V.M."/>
            <person name="Mealey R.H."/>
            <person name="Knowles D.P."/>
            <person name="Brayton K.A."/>
        </authorList>
    </citation>
    <scope>NUCLEOTIDE SEQUENCE [LARGE SCALE GENOMIC DNA]</scope>
    <source>
        <strain evidence="3 4">WA</strain>
    </source>
</reference>
<dbReference type="VEuPathDB" id="PiroplasmaDB:BEWA_028380"/>
<evidence type="ECO:0000313" key="3">
    <source>
        <dbReference type="EMBL" id="AFZ79988.1"/>
    </source>
</evidence>
<dbReference type="Proteomes" id="UP000031512">
    <property type="component" value="Chromosome 1"/>
</dbReference>
<feature type="signal peptide" evidence="2">
    <location>
        <begin position="1"/>
        <end position="27"/>
    </location>
</feature>
<sequence length="799" mass="91652">MGISVFIPLGLLYLCLAPWWNLGSLDAIPSLPSADALDQSTSIPEGFHGSNVPSEDSGGADSAHSSSAINTSSQPPELDIGTDGTGVKCSVYFVPSKVFVSQGVAGWSSVSHNGAPIWKAAEPKTKGKCFYCIAFMRGNEPVILHMHVQHDDRFKDLYFTRNKDKWKTFGTGFKKSVAKLMTNVSALGSHTMNLFSDTNRPECRIMQGTVSTIPVRLYIPQPGHRFTQLEFKKKHLWSSKDDLILLVKVYSRYPNQCLAMVRTNRRDFYILAVDDVAYLMSQTSFSMKIRSLLDDKLVVSTKVDISDHNEEEYSIFDCEIDDVDTRLFIPKLSFNKIVDGETVIWEAHTEFERCTYLKAHYRSVDSVMIYFIKEDNFGVTECAFGRFKGIKWVPMNYYHRDVQRLVMGTAFIDGFLLDLEDVEESQECYVFETELFGLCTTIFVPKSGFYTTRIAYGDVILHTCAQDRSERTKIIYVHRYSSSVEIIMAVLQDYEDAIEYYFMKEGDAFYSLGWERFMERLQKMKSKELQRHFCSLNLLYTDGTRYKVFEVPIDGISAKVLVPKEDTFANRIMDGKRIIWETTRGGERCLFSIVYLKEEDPALVYLLRKLPNKTEDVFLVKSSKKKLPDWKKWKSTNSYGKELEKLAADYKRASSMSITKFVLDLAGDSLKSSDSVSKSPRLSDDNNRYNLIVFSISGAKAFLYIPKPGYLANEVLFEKRSLWKDKRERCIYALVHCNDKEEQFISLLIRGSGSRVKNKRFVRSGNKWKSNRKYGSKVSNLIDDKLFDNLEERRMNPDL</sequence>
<evidence type="ECO:0008006" key="5">
    <source>
        <dbReference type="Google" id="ProtNLM"/>
    </source>
</evidence>
<name>L0AXL8_THEEQ</name>
<organism evidence="3 4">
    <name type="scientific">Theileria equi strain WA</name>
    <dbReference type="NCBI Taxonomy" id="1537102"/>
    <lineage>
        <taxon>Eukaryota</taxon>
        <taxon>Sar</taxon>
        <taxon>Alveolata</taxon>
        <taxon>Apicomplexa</taxon>
        <taxon>Aconoidasida</taxon>
        <taxon>Piroplasmida</taxon>
        <taxon>Theileriidae</taxon>
        <taxon>Theileria</taxon>
    </lineage>
</organism>
<dbReference type="KEGG" id="beq:BEWA_028380"/>
<dbReference type="RefSeq" id="XP_004829654.1">
    <property type="nucleotide sequence ID" value="XM_004829597.1"/>
</dbReference>
<evidence type="ECO:0000256" key="2">
    <source>
        <dbReference type="SAM" id="SignalP"/>
    </source>
</evidence>
<keyword evidence="2" id="KW-0732">Signal</keyword>
<proteinExistence type="predicted"/>
<gene>
    <name evidence="3" type="ORF">BEWA_028380</name>
</gene>
<feature type="region of interest" description="Disordered" evidence="1">
    <location>
        <begin position="42"/>
        <end position="77"/>
    </location>
</feature>
<dbReference type="EMBL" id="CP001669">
    <property type="protein sequence ID" value="AFZ79988.1"/>
    <property type="molecule type" value="Genomic_DNA"/>
</dbReference>
<dbReference type="AlphaFoldDB" id="L0AXL8"/>
<feature type="chain" id="PRO_5003939513" description="Signal peptide containing protein" evidence="2">
    <location>
        <begin position="28"/>
        <end position="799"/>
    </location>
</feature>
<feature type="compositionally biased region" description="Low complexity" evidence="1">
    <location>
        <begin position="54"/>
        <end position="73"/>
    </location>
</feature>
<accession>L0AXL8</accession>
<evidence type="ECO:0000256" key="1">
    <source>
        <dbReference type="SAM" id="MobiDB-lite"/>
    </source>
</evidence>
<protein>
    <recommendedName>
        <fullName evidence="5">Signal peptide containing protein</fullName>
    </recommendedName>
</protein>